<organism evidence="3 4">
    <name type="scientific">Ephemerocybe angulata</name>
    <dbReference type="NCBI Taxonomy" id="980116"/>
    <lineage>
        <taxon>Eukaryota</taxon>
        <taxon>Fungi</taxon>
        <taxon>Dikarya</taxon>
        <taxon>Basidiomycota</taxon>
        <taxon>Agaricomycotina</taxon>
        <taxon>Agaricomycetes</taxon>
        <taxon>Agaricomycetidae</taxon>
        <taxon>Agaricales</taxon>
        <taxon>Agaricineae</taxon>
        <taxon>Psathyrellaceae</taxon>
        <taxon>Ephemerocybe</taxon>
    </lineage>
</organism>
<feature type="compositionally biased region" description="Polar residues" evidence="1">
    <location>
        <begin position="60"/>
        <end position="72"/>
    </location>
</feature>
<proteinExistence type="predicted"/>
<reference evidence="3 4" key="1">
    <citation type="journal article" date="2020" name="ISME J.">
        <title>Uncovering the hidden diversity of litter-decomposition mechanisms in mushroom-forming fungi.</title>
        <authorList>
            <person name="Floudas D."/>
            <person name="Bentzer J."/>
            <person name="Ahren D."/>
            <person name="Johansson T."/>
            <person name="Persson P."/>
            <person name="Tunlid A."/>
        </authorList>
    </citation>
    <scope>NUCLEOTIDE SEQUENCE [LARGE SCALE GENOMIC DNA]</scope>
    <source>
        <strain evidence="3 4">CBS 175.51</strain>
    </source>
</reference>
<protein>
    <recommendedName>
        <fullName evidence="2">Endonuclease/exonuclease/phosphatase domain-containing protein</fullName>
    </recommendedName>
</protein>
<dbReference type="EMBL" id="JAACJK010000002">
    <property type="protein sequence ID" value="KAF5341088.1"/>
    <property type="molecule type" value="Genomic_DNA"/>
</dbReference>
<dbReference type="SUPFAM" id="SSF56219">
    <property type="entry name" value="DNase I-like"/>
    <property type="match status" value="1"/>
</dbReference>
<feature type="compositionally biased region" description="Low complexity" evidence="1">
    <location>
        <begin position="528"/>
        <end position="545"/>
    </location>
</feature>
<keyword evidence="4" id="KW-1185">Reference proteome</keyword>
<dbReference type="Proteomes" id="UP000541558">
    <property type="component" value="Unassembled WGS sequence"/>
</dbReference>
<sequence length="1417" mass="156706">MARGGKRSRPPSAPDDNPRPPRRMSLTPDPDHMDEDFPAPPQSPSASSSEAPNSNSSASTVNQTDMAQQLPFNPSPSPDPGQQGGAPGGPQHGVSGSGAAGPTINVIPPGGQHPGLAPNPASGSGGGPLPPPPPPPPAQHQIQHPPVLPAHQPGTQTPFHLNPVPGGGFPAILYRIEHITESMSDPQRQELRNAGVRSAIAFLSEDNPGNDPETRRMVLRAVLDGIGLASVVPRPFGLVPGRTHRRGHAHRRPAAMYLLEDLSPQQELMILQRPAFSTNRGTIFIFSLPLMHHSIIGILGGVVAEVRDASTNFITTRVADQLIDDEETLAFIRDHRDRFHAHMTLDECAQAIRQSVRVIGQPNPGTGLGQWYLRVETPTNDHDLTLQWVDLIRKRSFDTGFGIGSALQPTQVISALSLTSPAGVLRCLCVAPMPLALAVVEAAVLVAVLTETALVGAVDPAGAVILVGYSSPRFFESGIPHHLMITTHHNEEDINQTIVPQANGSANPSRRGDASRVSSVSDDDTGGLRDLGTGSNGSYNGSDSNSNRDPETGNADGARQCRLRPATTPPTANTSQGDAAPTRGSSASDGPRTTTKGKKSRAALRVASLNMNGGNLTSSFHKWSQIQSIVRTSSLSVLALQETHITEQDRVVIENHFRKLKLFVNPDRDSASNRNGVAFVINIDKVRWDEASHTVIEPGRASLLELPWHNAQTVNILTVYAPSGDDRENENFWRTLSSRWNGRNSPPKVHIMLGDFNFTEATNDRLPLKRPPRGPVEALDSFKVKHSLLDGWRQLYGPDGSNYTFSCRNRDGSTSWSRIDRIYCEKPLLDQSCEWLTTFTGTLSDHYLVSAVFEPENTPFVGKGRSTAPAFITEFPDAQRLLVKRTIQLDLEIKTIPDLDLADPPAEARSQVQMKWLRYKKDILELTTRFARDRTSRIDEVLSTWERRRTEVLREINGHDHDNEELMTSLSEIDDNIRALSQEKFDRRWLVGASRHHVEGETGSKYDFYINRARKPRDTVPSLRIPDSAPPQYEHNSKKMVEIASKYHDGLQDKFHIQAPAEDQREAEAEVLAHIKTKLSDEQRSTFDRKLTKDEVHAALMEVPNGKASGLDGIPVEFWKFLVKEQERLAKKSSARRPPYDLLDVLTRVFNEIEEYGVAPGSHFTEGWMCPIHKKNDRTDVANYRPITVLNTDYKILTRALSNKLGQVATSLIHEDQAGFLCNRSITDHTALLHSVMALSEMDGDNGVICILDRWCLASGAKFNINKTVIIPRGSQEYCDWVRRHRRLNNDGTLLPENVRIPEKGEPTRILGAYYGEDVAQEELWKPILEKIRLTLARWDKSKPTIRGRAQAVNAMVGGYTQYFTKVQGMPEKVLKQIESMIDDFVYAKKGEKKANAIGIENLQRPYMDGGLNLLDE</sequence>
<dbReference type="GO" id="GO:0003824">
    <property type="term" value="F:catalytic activity"/>
    <property type="evidence" value="ECO:0007669"/>
    <property type="project" value="InterPro"/>
</dbReference>
<accession>A0A8H5CGK8</accession>
<dbReference type="InterPro" id="IPR036691">
    <property type="entry name" value="Endo/exonu/phosph_ase_sf"/>
</dbReference>
<evidence type="ECO:0000313" key="3">
    <source>
        <dbReference type="EMBL" id="KAF5341088.1"/>
    </source>
</evidence>
<gene>
    <name evidence="3" type="ORF">D9611_006142</name>
</gene>
<feature type="compositionally biased region" description="Pro residues" evidence="1">
    <location>
        <begin position="128"/>
        <end position="138"/>
    </location>
</feature>
<name>A0A8H5CGK8_9AGAR</name>
<feature type="region of interest" description="Disordered" evidence="1">
    <location>
        <begin position="1"/>
        <end position="164"/>
    </location>
</feature>
<evidence type="ECO:0000259" key="2">
    <source>
        <dbReference type="Pfam" id="PF03372"/>
    </source>
</evidence>
<dbReference type="CDD" id="cd09076">
    <property type="entry name" value="L1-EN"/>
    <property type="match status" value="1"/>
</dbReference>
<feature type="region of interest" description="Disordered" evidence="1">
    <location>
        <begin position="500"/>
        <end position="601"/>
    </location>
</feature>
<feature type="compositionally biased region" description="Gly residues" evidence="1">
    <location>
        <begin position="82"/>
        <end position="99"/>
    </location>
</feature>
<evidence type="ECO:0000313" key="4">
    <source>
        <dbReference type="Proteomes" id="UP000541558"/>
    </source>
</evidence>
<evidence type="ECO:0000256" key="1">
    <source>
        <dbReference type="SAM" id="MobiDB-lite"/>
    </source>
</evidence>
<dbReference type="Gene3D" id="3.60.10.10">
    <property type="entry name" value="Endonuclease/exonuclease/phosphatase"/>
    <property type="match status" value="1"/>
</dbReference>
<comment type="caution">
    <text evidence="3">The sequence shown here is derived from an EMBL/GenBank/DDBJ whole genome shotgun (WGS) entry which is preliminary data.</text>
</comment>
<feature type="compositionally biased region" description="Low complexity" evidence="1">
    <location>
        <begin position="44"/>
        <end position="59"/>
    </location>
</feature>
<dbReference type="PANTHER" id="PTHR19446">
    <property type="entry name" value="REVERSE TRANSCRIPTASES"/>
    <property type="match status" value="1"/>
</dbReference>
<feature type="domain" description="Endonuclease/exonuclease/phosphatase" evidence="2">
    <location>
        <begin position="607"/>
        <end position="846"/>
    </location>
</feature>
<dbReference type="Pfam" id="PF03372">
    <property type="entry name" value="Exo_endo_phos"/>
    <property type="match status" value="1"/>
</dbReference>
<dbReference type="OrthoDB" id="416119at2759"/>
<feature type="compositionally biased region" description="Polar residues" evidence="1">
    <location>
        <begin position="569"/>
        <end position="594"/>
    </location>
</feature>
<dbReference type="InterPro" id="IPR005135">
    <property type="entry name" value="Endo/exonuclease/phosphatase"/>
</dbReference>